<reference evidence="4 5" key="1">
    <citation type="submission" date="2020-04" db="EMBL/GenBank/DDBJ databases">
        <title>MicrobeNet Type strains.</title>
        <authorList>
            <person name="Nicholson A.C."/>
        </authorList>
    </citation>
    <scope>NUCLEOTIDE SEQUENCE [LARGE SCALE GENOMIC DNA]</scope>
    <source>
        <strain evidence="4 5">DSM 44956</strain>
    </source>
</reference>
<evidence type="ECO:0000313" key="4">
    <source>
        <dbReference type="EMBL" id="NKY31296.1"/>
    </source>
</evidence>
<dbReference type="PIRSF" id="PIRSF029950">
    <property type="entry name" value="Cas_CT1134"/>
    <property type="match status" value="1"/>
</dbReference>
<dbReference type="AlphaFoldDB" id="A0A7X6LB82"/>
<keyword evidence="1 2" id="KW-0051">Antiviral defense</keyword>
<dbReference type="GO" id="GO:0043571">
    <property type="term" value="P:maintenance of CRISPR repeat elements"/>
    <property type="evidence" value="ECO:0007669"/>
    <property type="project" value="UniProtKB-UniRule"/>
</dbReference>
<keyword evidence="2" id="KW-0255">Endonuclease</keyword>
<comment type="similarity">
    <text evidence="2">Belongs to the CRISPR-associated protein Cas5 family. Subtype I-C/Dvulg subfamily.</text>
</comment>
<organism evidence="4 5">
    <name type="scientific">Nocardia gamkensis</name>
    <dbReference type="NCBI Taxonomy" id="352869"/>
    <lineage>
        <taxon>Bacteria</taxon>
        <taxon>Bacillati</taxon>
        <taxon>Actinomycetota</taxon>
        <taxon>Actinomycetes</taxon>
        <taxon>Mycobacteriales</taxon>
        <taxon>Nocardiaceae</taxon>
        <taxon>Nocardia</taxon>
    </lineage>
</organism>
<evidence type="ECO:0000313" key="5">
    <source>
        <dbReference type="Proteomes" id="UP000540698"/>
    </source>
</evidence>
<keyword evidence="2" id="KW-0694">RNA-binding</keyword>
<dbReference type="GO" id="GO:0004519">
    <property type="term" value="F:endonuclease activity"/>
    <property type="evidence" value="ECO:0007669"/>
    <property type="project" value="UniProtKB-UniRule"/>
</dbReference>
<dbReference type="NCBIfam" id="TIGR02593">
    <property type="entry name" value="CRISPR_cas5"/>
    <property type="match status" value="1"/>
</dbReference>
<proteinExistence type="inferred from homology"/>
<dbReference type="InterPro" id="IPR010155">
    <property type="entry name" value="CRISPR-assoc_prot_Cas5d"/>
</dbReference>
<keyword evidence="2" id="KW-0378">Hydrolase</keyword>
<dbReference type="GO" id="GO:0051607">
    <property type="term" value="P:defense response to virus"/>
    <property type="evidence" value="ECO:0007669"/>
    <property type="project" value="UniProtKB-UniRule"/>
</dbReference>
<evidence type="ECO:0000256" key="1">
    <source>
        <dbReference type="ARBA" id="ARBA00023118"/>
    </source>
</evidence>
<dbReference type="Proteomes" id="UP000540698">
    <property type="component" value="Unassembled WGS sequence"/>
</dbReference>
<evidence type="ECO:0000256" key="2">
    <source>
        <dbReference type="PIRNR" id="PIRNR029950"/>
    </source>
</evidence>
<accession>A0A7X6LB82</accession>
<comment type="caution">
    <text evidence="4">The sequence shown here is derived from an EMBL/GenBank/DDBJ whole genome shotgun (WGS) entry which is preliminary data.</text>
</comment>
<evidence type="ECO:0000256" key="3">
    <source>
        <dbReference type="SAM" id="MobiDB-lite"/>
    </source>
</evidence>
<dbReference type="GO" id="GO:0003723">
    <property type="term" value="F:RNA binding"/>
    <property type="evidence" value="ECO:0007669"/>
    <property type="project" value="UniProtKB-UniRule"/>
</dbReference>
<sequence length="239" mass="27424">MVNNTHPRYPNPPLVVEVSGEYACFTRPEMKSERFSYEVMTPSAARGILDAIFWKPEFDYIIVKIEVLKPIRWFSIRRNEVKSTVSDDWVRRAMAHAGLHYNVEDDRDQRNTVGLRDVAYRIHAQIKLRPHATATEVAYREQFRRRVDKGACYSQPFLGTREFSARFGKATAAEPISDSRDKDKELGIMLHSIHYDEHGGETYSWFPAQLTNGVLRVPPNGTQLPSTGPAKRGRRTDAD</sequence>
<dbReference type="NCBIfam" id="TIGR01876">
    <property type="entry name" value="cas_Cas5d"/>
    <property type="match status" value="1"/>
</dbReference>
<dbReference type="EMBL" id="JAAXOS010000029">
    <property type="protein sequence ID" value="NKY31296.1"/>
    <property type="molecule type" value="Genomic_DNA"/>
</dbReference>
<dbReference type="Gene3D" id="3.30.70.2660">
    <property type="match status" value="1"/>
</dbReference>
<dbReference type="InterPro" id="IPR013422">
    <property type="entry name" value="CRISPR-assoc_prot_Cas5_N"/>
</dbReference>
<keyword evidence="5" id="KW-1185">Reference proteome</keyword>
<feature type="region of interest" description="Disordered" evidence="3">
    <location>
        <begin position="217"/>
        <end position="239"/>
    </location>
</feature>
<protein>
    <recommendedName>
        <fullName evidence="2">pre-crRNA processing endonuclease</fullName>
        <ecNumber evidence="2">3.1.-.-</ecNumber>
    </recommendedName>
</protein>
<dbReference type="EC" id="3.1.-.-" evidence="2"/>
<dbReference type="GO" id="GO:0016787">
    <property type="term" value="F:hydrolase activity"/>
    <property type="evidence" value="ECO:0007669"/>
    <property type="project" value="UniProtKB-KW"/>
</dbReference>
<comment type="function">
    <text evidence="2">CRISPR (clustered regularly interspaced short palindromic repeat) is an adaptive immune system that provides protection against mobile genetic elements (viruses, transposable elements and conjugative plasmids). CRISPR clusters contain spacers, sequences complementary to antecedent mobile elements, and target invading nucleic acids. CRISPR clusters are transcribed and processed into CRISPR RNA (crRNA).</text>
</comment>
<dbReference type="InterPro" id="IPR021124">
    <property type="entry name" value="CRISPR-assoc_prot_Cas5"/>
</dbReference>
<keyword evidence="2" id="KW-0540">Nuclease</keyword>
<gene>
    <name evidence="4" type="primary">cas5c</name>
    <name evidence="4" type="ORF">HGB38_34630</name>
</gene>
<dbReference type="Pfam" id="PF09704">
    <property type="entry name" value="Cas_Cas5d"/>
    <property type="match status" value="1"/>
</dbReference>
<name>A0A7X6LB82_9NOCA</name>